<feature type="domain" description="Mycothiol-dependent maleylpyruvate isomerase metal-binding" evidence="2">
    <location>
        <begin position="16"/>
        <end position="140"/>
    </location>
</feature>
<dbReference type="InterPro" id="IPR017517">
    <property type="entry name" value="Maleyloyr_isom"/>
</dbReference>
<evidence type="ECO:0000313" key="4">
    <source>
        <dbReference type="Proteomes" id="UP001592530"/>
    </source>
</evidence>
<dbReference type="InterPro" id="IPR010872">
    <property type="entry name" value="MDMPI_C-term_domain"/>
</dbReference>
<gene>
    <name evidence="3" type="ORF">ACEZDB_03500</name>
</gene>
<dbReference type="EMBL" id="JBHEZY010000001">
    <property type="protein sequence ID" value="MFC1429720.1"/>
    <property type="molecule type" value="Genomic_DNA"/>
</dbReference>
<dbReference type="Pfam" id="PF11716">
    <property type="entry name" value="MDMPI_N"/>
    <property type="match status" value="1"/>
</dbReference>
<keyword evidence="3" id="KW-0413">Isomerase</keyword>
<dbReference type="InterPro" id="IPR024344">
    <property type="entry name" value="MDMPI_metal-binding"/>
</dbReference>
<evidence type="ECO:0000313" key="3">
    <source>
        <dbReference type="EMBL" id="MFC1429720.1"/>
    </source>
</evidence>
<comment type="caution">
    <text evidence="3">The sequence shown here is derived from an EMBL/GenBank/DDBJ whole genome shotgun (WGS) entry which is preliminary data.</text>
</comment>
<evidence type="ECO:0000259" key="2">
    <source>
        <dbReference type="Pfam" id="PF11716"/>
    </source>
</evidence>
<dbReference type="Proteomes" id="UP001592530">
    <property type="component" value="Unassembled WGS sequence"/>
</dbReference>
<evidence type="ECO:0000259" key="1">
    <source>
        <dbReference type="Pfam" id="PF07398"/>
    </source>
</evidence>
<proteinExistence type="predicted"/>
<dbReference type="Pfam" id="PF07398">
    <property type="entry name" value="MDMPI_C"/>
    <property type="match status" value="1"/>
</dbReference>
<dbReference type="PANTHER" id="PTHR40758:SF1">
    <property type="entry name" value="CONSERVED PROTEIN"/>
    <property type="match status" value="1"/>
</dbReference>
<reference evidence="3 4" key="1">
    <citation type="submission" date="2024-09" db="EMBL/GenBank/DDBJ databases">
        <authorList>
            <person name="Lee S.D."/>
        </authorList>
    </citation>
    <scope>NUCLEOTIDE SEQUENCE [LARGE SCALE GENOMIC DNA]</scope>
    <source>
        <strain evidence="3 4">N1-3</strain>
    </source>
</reference>
<name>A0ABV6WUJ5_9ACTN</name>
<protein>
    <submittedName>
        <fullName evidence="3">Maleylpyruvate isomerase family mycothiol-dependent enzyme</fullName>
    </submittedName>
</protein>
<organism evidence="3 4">
    <name type="scientific">Streptacidiphilus alkalitolerans</name>
    <dbReference type="NCBI Taxonomy" id="3342712"/>
    <lineage>
        <taxon>Bacteria</taxon>
        <taxon>Bacillati</taxon>
        <taxon>Actinomycetota</taxon>
        <taxon>Actinomycetes</taxon>
        <taxon>Kitasatosporales</taxon>
        <taxon>Streptomycetaceae</taxon>
        <taxon>Streptacidiphilus</taxon>
    </lineage>
</organism>
<dbReference type="GO" id="GO:0016853">
    <property type="term" value="F:isomerase activity"/>
    <property type="evidence" value="ECO:0007669"/>
    <property type="project" value="UniProtKB-KW"/>
</dbReference>
<dbReference type="NCBIfam" id="TIGR03083">
    <property type="entry name" value="maleylpyruvate isomerase family mycothiol-dependent enzyme"/>
    <property type="match status" value="1"/>
</dbReference>
<dbReference type="RefSeq" id="WP_380548534.1">
    <property type="nucleotide sequence ID" value="NZ_JBHEZY010000001.1"/>
</dbReference>
<sequence>MAGAVVGRFGHERYLAAVQAESERFAEAVAQGDPEARVPSCPDWSLAELCRHQGLVHRWATRVVRTRAQRRLGFDGLPDQVPPADPAGQAEWLLRGAADLVGLLRESGTDTRVWGWADEQHTGWWGRRMAHETLVHRIDAELTLDQIGSVEAELAADGIDELLHNALAPAALAYPNRGKLRGEGGTLHLHCTDVHGEWLLRRTPDGFAYEQGHHKADAAVRGPAAELMLLLTKRLPDGVNDLQVFGDHSLVAFWLDGLTLD</sequence>
<dbReference type="PANTHER" id="PTHR40758">
    <property type="entry name" value="CONSERVED PROTEIN"/>
    <property type="match status" value="1"/>
</dbReference>
<feature type="domain" description="MDMPI C-terminal" evidence="1">
    <location>
        <begin position="153"/>
        <end position="251"/>
    </location>
</feature>
<accession>A0ABV6WUJ5</accession>